<gene>
    <name evidence="2" type="ORF">HRI_005111600</name>
</gene>
<protein>
    <submittedName>
        <fullName evidence="2">Uncharacterized protein</fullName>
    </submittedName>
</protein>
<sequence>MQQIKDSWQDFGDESNEETLSLCDLVMETDHSNEFWGDDDFSNQDGNGDLFEFSSEDFPASASIFPENNNGDIIFCGKIISFRESQPGVGKESQKPTFKIEQENYEKKNDFGCGNGCLFPWKTSSSPSLFNKSRTFPSSKSTKESERHSFNKSFSMPASVSKNKYGKISDKKFDFPAKKVSTLASPVKSRWYLFAFGVGRFPMEIELKDMKMRQSRKYKTMKSRALDRGGNGGGGQSENVKGDHGRRSGKGFWRLMKVLGSNQMFI</sequence>
<organism evidence="2 3">
    <name type="scientific">Hibiscus trionum</name>
    <name type="common">Flower of an hour</name>
    <dbReference type="NCBI Taxonomy" id="183268"/>
    <lineage>
        <taxon>Eukaryota</taxon>
        <taxon>Viridiplantae</taxon>
        <taxon>Streptophyta</taxon>
        <taxon>Embryophyta</taxon>
        <taxon>Tracheophyta</taxon>
        <taxon>Spermatophyta</taxon>
        <taxon>Magnoliopsida</taxon>
        <taxon>eudicotyledons</taxon>
        <taxon>Gunneridae</taxon>
        <taxon>Pentapetalae</taxon>
        <taxon>rosids</taxon>
        <taxon>malvids</taxon>
        <taxon>Malvales</taxon>
        <taxon>Malvaceae</taxon>
        <taxon>Malvoideae</taxon>
        <taxon>Hibiscus</taxon>
    </lineage>
</organism>
<dbReference type="OrthoDB" id="1576948at2759"/>
<accession>A0A9W7MTA6</accession>
<evidence type="ECO:0000313" key="2">
    <source>
        <dbReference type="EMBL" id="GMJ14424.1"/>
    </source>
</evidence>
<dbReference type="PANTHER" id="PTHR34130:SF5">
    <property type="entry name" value="OS08G0243800 PROTEIN"/>
    <property type="match status" value="1"/>
</dbReference>
<dbReference type="AlphaFoldDB" id="A0A9W7MTA6"/>
<feature type="region of interest" description="Disordered" evidence="1">
    <location>
        <begin position="222"/>
        <end position="248"/>
    </location>
</feature>
<reference evidence="2" key="1">
    <citation type="submission" date="2023-05" db="EMBL/GenBank/DDBJ databases">
        <title>Genome and transcriptome analyses reveal genes involved in the formation of fine ridges on petal epidermal cells in Hibiscus trionum.</title>
        <authorList>
            <person name="Koshimizu S."/>
            <person name="Masuda S."/>
            <person name="Ishii T."/>
            <person name="Shirasu K."/>
            <person name="Hoshino A."/>
            <person name="Arita M."/>
        </authorList>
    </citation>
    <scope>NUCLEOTIDE SEQUENCE</scope>
    <source>
        <strain evidence="2">Hamamatsu line</strain>
    </source>
</reference>
<evidence type="ECO:0000256" key="1">
    <source>
        <dbReference type="SAM" id="MobiDB-lite"/>
    </source>
</evidence>
<keyword evidence="3" id="KW-1185">Reference proteome</keyword>
<name>A0A9W7MTA6_HIBTR</name>
<comment type="caution">
    <text evidence="2">The sequence shown here is derived from an EMBL/GenBank/DDBJ whole genome shotgun (WGS) entry which is preliminary data.</text>
</comment>
<evidence type="ECO:0000313" key="3">
    <source>
        <dbReference type="Proteomes" id="UP001165190"/>
    </source>
</evidence>
<dbReference type="PANTHER" id="PTHR34130">
    <property type="entry name" value="OS08G0243800 PROTEIN"/>
    <property type="match status" value="1"/>
</dbReference>
<dbReference type="Proteomes" id="UP001165190">
    <property type="component" value="Unassembled WGS sequence"/>
</dbReference>
<proteinExistence type="predicted"/>
<dbReference type="EMBL" id="BSYR01000069">
    <property type="protein sequence ID" value="GMJ14424.1"/>
    <property type="molecule type" value="Genomic_DNA"/>
</dbReference>